<organism evidence="2 3">
    <name type="scientific">Limosilactobacillus reuteri</name>
    <name type="common">Lactobacillus reuteri</name>
    <dbReference type="NCBI Taxonomy" id="1598"/>
    <lineage>
        <taxon>Bacteria</taxon>
        <taxon>Bacillati</taxon>
        <taxon>Bacillota</taxon>
        <taxon>Bacilli</taxon>
        <taxon>Lactobacillales</taxon>
        <taxon>Lactobacillaceae</taxon>
        <taxon>Limosilactobacillus</taxon>
    </lineage>
</organism>
<dbReference type="InterPro" id="IPR006724">
    <property type="entry name" value="Phage_TTP"/>
</dbReference>
<dbReference type="AlphaFoldDB" id="A0A256VIY9"/>
<evidence type="ECO:0000313" key="3">
    <source>
        <dbReference type="Proteomes" id="UP000216122"/>
    </source>
</evidence>
<reference evidence="3" key="1">
    <citation type="submission" date="2017-05" db="EMBL/GenBank/DDBJ databases">
        <authorList>
            <person name="Lin X.B."/>
            <person name="Stothard P."/>
            <person name="Tasseva G."/>
            <person name="Walter J."/>
        </authorList>
    </citation>
    <scope>NUCLEOTIDE SEQUENCE [LARGE SCALE GENOMIC DNA]</scope>
    <source>
        <strain evidence="3">103v</strain>
    </source>
</reference>
<accession>A0A256VIY9</accession>
<evidence type="ECO:0000256" key="1">
    <source>
        <dbReference type="SAM" id="MobiDB-lite"/>
    </source>
</evidence>
<dbReference type="EMBL" id="NGQC01000030">
    <property type="protein sequence ID" value="OYT03683.1"/>
    <property type="molecule type" value="Genomic_DNA"/>
</dbReference>
<feature type="compositionally biased region" description="Basic and acidic residues" evidence="1">
    <location>
        <begin position="222"/>
        <end position="234"/>
    </location>
</feature>
<gene>
    <name evidence="2" type="ORF">CBG21_04760</name>
</gene>
<dbReference type="Pfam" id="PF04630">
    <property type="entry name" value="Phage_TTP_1"/>
    <property type="match status" value="1"/>
</dbReference>
<name>A0A256VIY9_LIMRT</name>
<protein>
    <submittedName>
        <fullName evidence="2">Phage tail protein</fullName>
    </submittedName>
</protein>
<sequence length="234" mass="24787">MANIGLKALYVALKNEDGTTIVDATKGLSEAGVYAIDTNKSHLNLGAQTANISALSGTPTKINGNNEVVDISNPPSSPTVAITANLINPEVKQKLLGRQQLSSGIWVDSDKPTYAGLMIVSQSPATLEDVYYSFGMGVFTETTQNVQTNTDTAETHESDTLTFTSMGFSYFNGKNYGFARAGQTGFDKQKLFDTVFPGQTFVTASKDGTLDPSLHGGQAVDVRTDGEKEAGVGK</sequence>
<comment type="caution">
    <text evidence="2">The sequence shown here is derived from an EMBL/GenBank/DDBJ whole genome shotgun (WGS) entry which is preliminary data.</text>
</comment>
<proteinExistence type="predicted"/>
<evidence type="ECO:0000313" key="2">
    <source>
        <dbReference type="EMBL" id="OYT03683.1"/>
    </source>
</evidence>
<reference evidence="2 3" key="2">
    <citation type="submission" date="2017-09" db="EMBL/GenBank/DDBJ databases">
        <title>Tripartite evolution among Lactobacillus johnsonii, Lactobacillus taiwanensis, Lactobacillus reuteri and their rodent host.</title>
        <authorList>
            <person name="Wang T."/>
            <person name="Knowles S."/>
            <person name="Cheng C."/>
        </authorList>
    </citation>
    <scope>NUCLEOTIDE SEQUENCE [LARGE SCALE GENOMIC DNA]</scope>
    <source>
        <strain evidence="2 3">103v</strain>
    </source>
</reference>
<feature type="region of interest" description="Disordered" evidence="1">
    <location>
        <begin position="207"/>
        <end position="234"/>
    </location>
</feature>
<dbReference type="Proteomes" id="UP000216122">
    <property type="component" value="Unassembled WGS sequence"/>
</dbReference>
<dbReference type="RefSeq" id="WP_094504678.1">
    <property type="nucleotide sequence ID" value="NZ_NGPH01000030.1"/>
</dbReference>